<protein>
    <recommendedName>
        <fullName evidence="3">Glycosyltransferase 2-like domain-containing protein</fullName>
    </recommendedName>
</protein>
<evidence type="ECO:0000256" key="1">
    <source>
        <dbReference type="ARBA" id="ARBA00022519"/>
    </source>
</evidence>
<sequence>MLGGILPYFTVFTPTYNRAYILSHVYESLKAQTFQDFEWLIIDDGSTDGTRLLVEEWMQEEKLNIRYIYQNNKGKHAAHNNAVENAKGYLFLVFDSDDRCVSTALERLKFHWEDISPLHREQFSTLSVLCMDDNYNVLGHEYPNYICDVADPDQQRQYRSTGDKWGVNVTDILKQYKFPIIEGERFIAESIVWNRMSLAYSARFVNEKLCVKVYRSDGLTQSSVRVRVNNPRGTSMVYLEEFKVLKGLVYRFKSAINYVRFALRTNKVEIIFPSYKSSLLMICALPVGFVFYLVDSYRVKK</sequence>
<dbReference type="SUPFAM" id="SSF53448">
    <property type="entry name" value="Nucleotide-diphospho-sugar transferases"/>
    <property type="match status" value="1"/>
</dbReference>
<keyword evidence="2" id="KW-1133">Transmembrane helix</keyword>
<evidence type="ECO:0000313" key="5">
    <source>
        <dbReference type="Proteomes" id="UP000052019"/>
    </source>
</evidence>
<evidence type="ECO:0000259" key="3">
    <source>
        <dbReference type="Pfam" id="PF00535"/>
    </source>
</evidence>
<dbReference type="InterPro" id="IPR001173">
    <property type="entry name" value="Glyco_trans_2-like"/>
</dbReference>
<dbReference type="Proteomes" id="UP000052019">
    <property type="component" value="Unassembled WGS sequence"/>
</dbReference>
<dbReference type="OrthoDB" id="9802649at2"/>
<dbReference type="Gene3D" id="3.90.550.10">
    <property type="entry name" value="Spore Coat Polysaccharide Biosynthesis Protein SpsA, Chain A"/>
    <property type="match status" value="1"/>
</dbReference>
<comment type="caution">
    <text evidence="4">The sequence shown here is derived from an EMBL/GenBank/DDBJ whole genome shotgun (WGS) entry which is preliminary data.</text>
</comment>
<dbReference type="PANTHER" id="PTHR22916:SF3">
    <property type="entry name" value="UDP-GLCNAC:BETAGAL BETA-1,3-N-ACETYLGLUCOSAMINYLTRANSFERASE-LIKE PROTEIN 1"/>
    <property type="match status" value="1"/>
</dbReference>
<evidence type="ECO:0000313" key="4">
    <source>
        <dbReference type="EMBL" id="KRP58498.1"/>
    </source>
</evidence>
<keyword evidence="1" id="KW-1003">Cell membrane</keyword>
<accession>A0A0R2ZD11</accession>
<dbReference type="CDD" id="cd00761">
    <property type="entry name" value="Glyco_tranf_GTA_type"/>
    <property type="match status" value="1"/>
</dbReference>
<keyword evidence="2" id="KW-0812">Transmembrane</keyword>
<gene>
    <name evidence="4" type="ORF">TU79_20100</name>
</gene>
<name>A0A0R2ZD11_9PSED</name>
<organism evidence="4 5">
    <name type="scientific">Pseudomonas trivialis</name>
    <dbReference type="NCBI Taxonomy" id="200450"/>
    <lineage>
        <taxon>Bacteria</taxon>
        <taxon>Pseudomonadati</taxon>
        <taxon>Pseudomonadota</taxon>
        <taxon>Gammaproteobacteria</taxon>
        <taxon>Pseudomonadales</taxon>
        <taxon>Pseudomonadaceae</taxon>
        <taxon>Pseudomonas</taxon>
    </lineage>
</organism>
<dbReference type="AlphaFoldDB" id="A0A0R2ZD11"/>
<keyword evidence="2" id="KW-0472">Membrane</keyword>
<dbReference type="Pfam" id="PF00535">
    <property type="entry name" value="Glycos_transf_2"/>
    <property type="match status" value="1"/>
</dbReference>
<proteinExistence type="predicted"/>
<reference evidence="4 5" key="1">
    <citation type="submission" date="2015-02" db="EMBL/GenBank/DDBJ databases">
        <title>Two Pseudomonas sp. nov. isolated from raw milk.</title>
        <authorList>
            <person name="Wenning M."/>
            <person name="von Neubeck M."/>
            <person name="Huptas C."/>
            <person name="Scherer S."/>
        </authorList>
    </citation>
    <scope>NUCLEOTIDE SEQUENCE [LARGE SCALE GENOMIC DNA]</scope>
    <source>
        <strain evidence="4 5">DSM 14937</strain>
    </source>
</reference>
<dbReference type="InterPro" id="IPR029044">
    <property type="entry name" value="Nucleotide-diphossugar_trans"/>
</dbReference>
<keyword evidence="1" id="KW-0997">Cell inner membrane</keyword>
<dbReference type="PATRIC" id="fig|200450.4.peg.965"/>
<evidence type="ECO:0000256" key="2">
    <source>
        <dbReference type="SAM" id="Phobius"/>
    </source>
</evidence>
<dbReference type="EMBL" id="JYLK01000015">
    <property type="protein sequence ID" value="KRP58498.1"/>
    <property type="molecule type" value="Genomic_DNA"/>
</dbReference>
<feature type="domain" description="Glycosyltransferase 2-like" evidence="3">
    <location>
        <begin position="10"/>
        <end position="114"/>
    </location>
</feature>
<feature type="transmembrane region" description="Helical" evidence="2">
    <location>
        <begin position="275"/>
        <end position="294"/>
    </location>
</feature>
<dbReference type="GO" id="GO:0016758">
    <property type="term" value="F:hexosyltransferase activity"/>
    <property type="evidence" value="ECO:0007669"/>
    <property type="project" value="UniProtKB-ARBA"/>
</dbReference>
<dbReference type="PANTHER" id="PTHR22916">
    <property type="entry name" value="GLYCOSYLTRANSFERASE"/>
    <property type="match status" value="1"/>
</dbReference>